<accession>A0AAV4MYT8</accession>
<evidence type="ECO:0000313" key="2">
    <source>
        <dbReference type="Proteomes" id="UP001054945"/>
    </source>
</evidence>
<protein>
    <submittedName>
        <fullName evidence="1">Uncharacterized protein</fullName>
    </submittedName>
</protein>
<organism evidence="1 2">
    <name type="scientific">Caerostris extrusa</name>
    <name type="common">Bark spider</name>
    <name type="synonym">Caerostris bankana</name>
    <dbReference type="NCBI Taxonomy" id="172846"/>
    <lineage>
        <taxon>Eukaryota</taxon>
        <taxon>Metazoa</taxon>
        <taxon>Ecdysozoa</taxon>
        <taxon>Arthropoda</taxon>
        <taxon>Chelicerata</taxon>
        <taxon>Arachnida</taxon>
        <taxon>Araneae</taxon>
        <taxon>Araneomorphae</taxon>
        <taxon>Entelegynae</taxon>
        <taxon>Araneoidea</taxon>
        <taxon>Araneidae</taxon>
        <taxon>Caerostris</taxon>
    </lineage>
</organism>
<gene>
    <name evidence="1" type="ORF">CEXT_238271</name>
</gene>
<name>A0AAV4MYT8_CAEEX</name>
<dbReference type="EMBL" id="BPLR01002698">
    <property type="protein sequence ID" value="GIX76878.1"/>
    <property type="molecule type" value="Genomic_DNA"/>
</dbReference>
<keyword evidence="2" id="KW-1185">Reference proteome</keyword>
<dbReference type="Proteomes" id="UP001054945">
    <property type="component" value="Unassembled WGS sequence"/>
</dbReference>
<evidence type="ECO:0000313" key="1">
    <source>
        <dbReference type="EMBL" id="GIX76878.1"/>
    </source>
</evidence>
<sequence length="92" mass="10302">MAVTLNKRKRVQNPQAYDSNNEIYKAFSLVDGNYKLATYERVFEMPTFRPRFCCMPNGGCSSWPYIFIAGAAVDGHAHHCISMDLSDGSGMT</sequence>
<reference evidence="1 2" key="1">
    <citation type="submission" date="2021-06" db="EMBL/GenBank/DDBJ databases">
        <title>Caerostris extrusa draft genome.</title>
        <authorList>
            <person name="Kono N."/>
            <person name="Arakawa K."/>
        </authorList>
    </citation>
    <scope>NUCLEOTIDE SEQUENCE [LARGE SCALE GENOMIC DNA]</scope>
</reference>
<proteinExistence type="predicted"/>
<dbReference type="AlphaFoldDB" id="A0AAV4MYT8"/>
<comment type="caution">
    <text evidence="1">The sequence shown here is derived from an EMBL/GenBank/DDBJ whole genome shotgun (WGS) entry which is preliminary data.</text>
</comment>